<evidence type="ECO:0000256" key="2">
    <source>
        <dbReference type="ARBA" id="ARBA00022448"/>
    </source>
</evidence>
<protein>
    <submittedName>
        <fullName evidence="6">Spermidine/putrescine ABC transporter substrate-binding protein</fullName>
    </submittedName>
</protein>
<keyword evidence="3" id="KW-0732">Signal</keyword>
<dbReference type="InterPro" id="IPR006059">
    <property type="entry name" value="SBP"/>
</dbReference>
<keyword evidence="2" id="KW-0813">Transport</keyword>
<dbReference type="CDD" id="cd13590">
    <property type="entry name" value="PBP2_PotD_PotF_like"/>
    <property type="match status" value="1"/>
</dbReference>
<comment type="caution">
    <text evidence="6">The sequence shown here is derived from an EMBL/GenBank/DDBJ whole genome shotgun (WGS) entry which is preliminary data.</text>
</comment>
<evidence type="ECO:0000256" key="4">
    <source>
        <dbReference type="ARBA" id="ARBA00022764"/>
    </source>
</evidence>
<organism evidence="6 7">
    <name type="scientific">Amnibacterium setariae</name>
    <dbReference type="NCBI Taxonomy" id="2306585"/>
    <lineage>
        <taxon>Bacteria</taxon>
        <taxon>Bacillati</taxon>
        <taxon>Actinomycetota</taxon>
        <taxon>Actinomycetes</taxon>
        <taxon>Micrococcales</taxon>
        <taxon>Microbacteriaceae</taxon>
        <taxon>Amnibacterium</taxon>
    </lineage>
</organism>
<dbReference type="GO" id="GO:0015846">
    <property type="term" value="P:polyamine transport"/>
    <property type="evidence" value="ECO:0007669"/>
    <property type="project" value="InterPro"/>
</dbReference>
<evidence type="ECO:0000256" key="1">
    <source>
        <dbReference type="ARBA" id="ARBA00004418"/>
    </source>
</evidence>
<proteinExistence type="predicted"/>
<dbReference type="SUPFAM" id="SSF53850">
    <property type="entry name" value="Periplasmic binding protein-like II"/>
    <property type="match status" value="1"/>
</dbReference>
<comment type="subcellular location">
    <subcellularLocation>
        <location evidence="1">Periplasm</location>
    </subcellularLocation>
</comment>
<dbReference type="GO" id="GO:0019808">
    <property type="term" value="F:polyamine binding"/>
    <property type="evidence" value="ECO:0007669"/>
    <property type="project" value="InterPro"/>
</dbReference>
<dbReference type="PRINTS" id="PR00909">
    <property type="entry name" value="SPERMDNBNDNG"/>
</dbReference>
<gene>
    <name evidence="6" type="ORF">D1781_13500</name>
</gene>
<dbReference type="InterPro" id="IPR001188">
    <property type="entry name" value="Sperm_putr-bd"/>
</dbReference>
<keyword evidence="4" id="KW-0574">Periplasm</keyword>
<dbReference type="PANTHER" id="PTHR30222:SF17">
    <property type="entry name" value="SPERMIDINE_PUTRESCINE-BINDING PERIPLASMIC PROTEIN"/>
    <property type="match status" value="1"/>
</dbReference>
<name>A0A3A1TXZ0_9MICO</name>
<feature type="region of interest" description="Disordered" evidence="5">
    <location>
        <begin position="1"/>
        <end position="45"/>
    </location>
</feature>
<dbReference type="InterPro" id="IPR006311">
    <property type="entry name" value="TAT_signal"/>
</dbReference>
<dbReference type="PANTHER" id="PTHR30222">
    <property type="entry name" value="SPERMIDINE/PUTRESCINE-BINDING PERIPLASMIC PROTEIN"/>
    <property type="match status" value="1"/>
</dbReference>
<feature type="compositionally biased region" description="Basic and acidic residues" evidence="5">
    <location>
        <begin position="1"/>
        <end position="24"/>
    </location>
</feature>
<dbReference type="PROSITE" id="PS51318">
    <property type="entry name" value="TAT"/>
    <property type="match status" value="1"/>
</dbReference>
<dbReference type="Gene3D" id="3.40.190.10">
    <property type="entry name" value="Periplasmic binding protein-like II"/>
    <property type="match status" value="2"/>
</dbReference>
<dbReference type="GO" id="GO:0042597">
    <property type="term" value="C:periplasmic space"/>
    <property type="evidence" value="ECO:0007669"/>
    <property type="project" value="UniProtKB-SubCell"/>
</dbReference>
<evidence type="ECO:0000256" key="3">
    <source>
        <dbReference type="ARBA" id="ARBA00022729"/>
    </source>
</evidence>
<dbReference type="EMBL" id="QXTG01000002">
    <property type="protein sequence ID" value="RIX28441.1"/>
    <property type="molecule type" value="Genomic_DNA"/>
</dbReference>
<evidence type="ECO:0000313" key="6">
    <source>
        <dbReference type="EMBL" id="RIX28441.1"/>
    </source>
</evidence>
<dbReference type="Proteomes" id="UP000265742">
    <property type="component" value="Unassembled WGS sequence"/>
</dbReference>
<dbReference type="Pfam" id="PF13416">
    <property type="entry name" value="SBP_bac_8"/>
    <property type="match status" value="1"/>
</dbReference>
<dbReference type="AlphaFoldDB" id="A0A3A1TXZ0"/>
<keyword evidence="7" id="KW-1185">Reference proteome</keyword>
<evidence type="ECO:0000313" key="7">
    <source>
        <dbReference type="Proteomes" id="UP000265742"/>
    </source>
</evidence>
<accession>A0A3A1TXZ0</accession>
<reference evidence="7" key="1">
    <citation type="submission" date="2018-09" db="EMBL/GenBank/DDBJ databases">
        <authorList>
            <person name="Kim I."/>
        </authorList>
    </citation>
    <scope>NUCLEOTIDE SEQUENCE [LARGE SCALE GENOMIC DNA]</scope>
    <source>
        <strain evidence="7">DD4a</strain>
    </source>
</reference>
<sequence>MGRRDPRDDRRDRHLPVARGRPDGLPRLTPSSPTTPNRKEHAVPDRPLNVLVPSVIRKDLSRRLFLSGVVGAGAAAALAACAPSTGGGGGGAAGGGSGTLNLYTWGEYDDPAVLKSFAKTSGGASVKLGSYDSNEEMIAKLSAAKGTSGYDLVVPTLGFVPQMVELGLLEELDHDKLPNLKNVRAEALDTEFDKGNRYSVPKAAGVTGYVYDTTVIKRDLTTWKDFFDAAQKEAAGKTSLLGDPNEILWAYFFSIGEDINTNDSATLDEARDWLVKNIAPHVQQFESYVSNTIAQSGRVLAHAWNGDARLGIIENDDKERYRFVKPTEGASRFQDNWSIPKGADSVDAAHAFIDYVLKPDVSLKELEYIGYDTLTTGIEDQTKSADVERPDLIFYTSEESKKLEFNIVPKSQEQRVKIFNDIQAAAGS</sequence>
<evidence type="ECO:0000256" key="5">
    <source>
        <dbReference type="SAM" id="MobiDB-lite"/>
    </source>
</evidence>